<protein>
    <submittedName>
        <fullName evidence="1">DNA primase</fullName>
    </submittedName>
</protein>
<dbReference type="Proteomes" id="UP000267934">
    <property type="component" value="Segment"/>
</dbReference>
<evidence type="ECO:0000313" key="2">
    <source>
        <dbReference type="Proteomes" id="UP000267934"/>
    </source>
</evidence>
<dbReference type="GeneID" id="55819082"/>
<keyword evidence="2" id="KW-1185">Reference proteome</keyword>
<dbReference type="RefSeq" id="YP_009889582.1">
    <property type="nucleotide sequence ID" value="NC_049510.1"/>
</dbReference>
<sequence>MIDLTGVKHHTALEEMVEVLCNKTQNTDRGFFRTEVAFFLGKVASNMRATIVTKDRGEIPVNIYALALATSGFGKGHSVNIVENEFLKGFKKRFMEETIPVIAEQSLWDIANDRAARNGTDQNEEFEKVEAEFRRTGAFPFTFDSGTAPAVKQLRQRLLLSRVGAINLQIDEIGSNLEGNSEVLNVFLELYDQGQTKQKLTKNTAESQRGEELDGKTPANMLLFGTPSKLLDGGKIEDLFYSFLDTGYARRCLFGWGQHERKAFNSQTPEEIFRNLTQPANTQSVQKWATQFHALADPAMYGWKMTMEDEVAIKLIEYKNACEKVADEMADHEEIKKAELSHRYFKAVKLAGAYAFADGSNEIEMDHLLSAILLVEESGAAFQTILNREKAYVKLAKYIAAVGTDVTHADLNEALPFYKSGQAARNEMMTMATAWGYGKHIVIKKRFESGIEFFRGETLKETDLNEIRVSYSDNWAYNFQGEIVPFDKLHLLTQAEGMHWCTHHFRNEHRATENVIRGFNCIVIDVDSGIPLTTAHELLAGIKFMTYTTKRHQTEGHGDRYRIVIPINYTLELDADDYRDFMNNIFAWLPFSEPTDEAANQIAKKWETFSGGEYHYNLEGEIFDALPFIPRTSRNEDFKREFAKVDSMDNLERWFAGRMVEGNRNKHMLRYALALVDSGMDFMSVHNAVLSFNAKLSNSLSEDEITNTIMVTVGKRFHA</sequence>
<organism evidence="1 2">
    <name type="scientific">Erwinia phage phiEaP8</name>
    <dbReference type="NCBI Taxonomy" id="2178928"/>
    <lineage>
        <taxon>Viruses</taxon>
        <taxon>Duplodnaviria</taxon>
        <taxon>Heunggongvirae</taxon>
        <taxon>Uroviricota</taxon>
        <taxon>Caudoviricetes</taxon>
        <taxon>Schitoviridae</taxon>
        <taxon>Erskinevirinae</taxon>
        <taxon>Yonginvirus</taxon>
        <taxon>Yonginvirus EaP8</taxon>
    </lineage>
</organism>
<dbReference type="KEGG" id="vg:55819082"/>
<reference evidence="1 2" key="1">
    <citation type="journal article" date="2018" name="Plant Pathol. J.">
        <title>Characterization of the Lytic Bacteriophage phiEaP-8 Effective against Both Erwinia amylovora and Erwinia pyrifoliae Causing Severe Diseases in Apple and Pear.</title>
        <authorList>
            <person name="Park J."/>
            <person name="Lee G.M."/>
            <person name="Kim D."/>
            <person name="Park D.H."/>
            <person name="Oh C.S."/>
        </authorList>
    </citation>
    <scope>NUCLEOTIDE SEQUENCE [LARGE SCALE GENOMIC DNA]</scope>
</reference>
<proteinExistence type="predicted"/>
<accession>A0A3G1QTM3</accession>
<dbReference type="EMBL" id="MH160392">
    <property type="protein sequence ID" value="AWN06218.1"/>
    <property type="molecule type" value="Genomic_DNA"/>
</dbReference>
<name>A0A3G1QTM3_9CAUD</name>
<evidence type="ECO:0000313" key="1">
    <source>
        <dbReference type="EMBL" id="AWN06218.1"/>
    </source>
</evidence>